<dbReference type="InterPro" id="IPR001048">
    <property type="entry name" value="Asp/Glu/Uridylate_kinase"/>
</dbReference>
<dbReference type="PROSITE" id="PS51671">
    <property type="entry name" value="ACT"/>
    <property type="match status" value="2"/>
</dbReference>
<comment type="pathway">
    <text evidence="3 15">Amino-acid biosynthesis; L-threonine biosynthesis; L-threonine from L-aspartate: step 1/5.</text>
</comment>
<dbReference type="Gene3D" id="3.30.2130.10">
    <property type="entry name" value="VC0802-like"/>
    <property type="match status" value="1"/>
</dbReference>
<evidence type="ECO:0000256" key="12">
    <source>
        <dbReference type="ARBA" id="ARBA00023154"/>
    </source>
</evidence>
<dbReference type="SUPFAM" id="SSF55021">
    <property type="entry name" value="ACT-like"/>
    <property type="match status" value="2"/>
</dbReference>
<dbReference type="RefSeq" id="WP_187779272.1">
    <property type="nucleotide sequence ID" value="NZ_JACTUZ010000064.1"/>
</dbReference>
<dbReference type="EC" id="2.7.2.4" evidence="5 14"/>
<evidence type="ECO:0000313" key="18">
    <source>
        <dbReference type="Proteomes" id="UP000603940"/>
    </source>
</evidence>
<dbReference type="NCBIfam" id="TIGR00656">
    <property type="entry name" value="asp_kin_monofn"/>
    <property type="match status" value="1"/>
</dbReference>
<gene>
    <name evidence="17" type="ORF">IBL25_14570</name>
</gene>
<comment type="caution">
    <text evidence="17">The sequence shown here is derived from an EMBL/GenBank/DDBJ whole genome shotgun (WGS) entry which is preliminary data.</text>
</comment>
<comment type="pathway">
    <text evidence="2 15">Amino-acid biosynthesis; L-methionine biosynthesis via de novo pathway; L-homoserine from L-aspartate: step 1/3.</text>
</comment>
<dbReference type="Proteomes" id="UP000603940">
    <property type="component" value="Unassembled WGS sequence"/>
</dbReference>
<keyword evidence="7 15" id="KW-0028">Amino-acid biosynthesis</keyword>
<evidence type="ECO:0000256" key="4">
    <source>
        <dbReference type="ARBA" id="ARBA00010122"/>
    </source>
</evidence>
<keyword evidence="8 14" id="KW-0808">Transferase</keyword>
<proteinExistence type="inferred from homology"/>
<keyword evidence="9" id="KW-0547">Nucleotide-binding</keyword>
<dbReference type="PIRSF" id="PIRSF000726">
    <property type="entry name" value="Asp_kin"/>
    <property type="match status" value="1"/>
</dbReference>
<dbReference type="GO" id="GO:0004072">
    <property type="term" value="F:aspartate kinase activity"/>
    <property type="evidence" value="ECO:0007669"/>
    <property type="project" value="UniProtKB-EC"/>
</dbReference>
<sequence length="406" mass="43557">MARIVMKFGGTSVADLDRIRNVANRVKREVDAGNEVAVVVSAMSGATNQLVKWCTDLSPLHDAREYDTVVATGEQVTIGLLAIALQTIGVDARSWQGWQVPIKTDNAHGKARVEEIDGTLLIERMKTGQVPVVAGFQGIGSDNRVTTLGRGGSDLSAVAIAAAVKADRCDIYTDVDGVYTTDPRIVPKARKLPAVAYEEMLELASVGAKVLQTRSVELAMKQRVRVQVLSSFEDKPGSMVVDEDEIVEQPLVTGVAYSRDEAKVTLRRVPDKPGIAAQVFVPLSEANVNVDMIVQNLGADGTTDMTFTVGKTDLPRAKEVLEKARPVIQFESMITDPEVAKISIVGIGMRSHAGVAATMFKALSEKGINIQVISTSEIKTSVLVGLEYTELAVRALHTAYGLDAEG</sequence>
<dbReference type="InterPro" id="IPR041740">
    <property type="entry name" value="AKii-LysC-BS"/>
</dbReference>
<dbReference type="PROSITE" id="PS00324">
    <property type="entry name" value="ASPARTOKINASE"/>
    <property type="match status" value="1"/>
</dbReference>
<evidence type="ECO:0000256" key="15">
    <source>
        <dbReference type="RuleBase" id="RU004249"/>
    </source>
</evidence>
<feature type="domain" description="ACT" evidence="16">
    <location>
        <begin position="264"/>
        <end position="342"/>
    </location>
</feature>
<evidence type="ECO:0000256" key="14">
    <source>
        <dbReference type="RuleBase" id="RU003448"/>
    </source>
</evidence>
<organism evidence="17 18">
    <name type="scientific">Pseudoroseomonas ludipueritiae</name>
    <dbReference type="NCBI Taxonomy" id="198093"/>
    <lineage>
        <taxon>Bacteria</taxon>
        <taxon>Pseudomonadati</taxon>
        <taxon>Pseudomonadota</taxon>
        <taxon>Alphaproteobacteria</taxon>
        <taxon>Acetobacterales</taxon>
        <taxon>Acetobacteraceae</taxon>
        <taxon>Pseudoroseomonas</taxon>
    </lineage>
</organism>
<keyword evidence="10 14" id="KW-0418">Kinase</keyword>
<evidence type="ECO:0000256" key="2">
    <source>
        <dbReference type="ARBA" id="ARBA00004986"/>
    </source>
</evidence>
<dbReference type="NCBIfam" id="NF005155">
    <property type="entry name" value="PRK06635.1-4"/>
    <property type="match status" value="1"/>
</dbReference>
<dbReference type="Pfam" id="PF00696">
    <property type="entry name" value="AA_kinase"/>
    <property type="match status" value="1"/>
</dbReference>
<name>A0ABR7R8P2_9PROT</name>
<accession>A0ABR7R8P2</accession>
<dbReference type="EMBL" id="JACTUZ010000064">
    <property type="protein sequence ID" value="MBC9178166.1"/>
    <property type="molecule type" value="Genomic_DNA"/>
</dbReference>
<dbReference type="InterPro" id="IPR005260">
    <property type="entry name" value="Asp_kin_monofn"/>
</dbReference>
<evidence type="ECO:0000256" key="13">
    <source>
        <dbReference type="ARBA" id="ARBA00047872"/>
    </source>
</evidence>
<dbReference type="InterPro" id="IPR036393">
    <property type="entry name" value="AceGlu_kinase-like_sf"/>
</dbReference>
<evidence type="ECO:0000259" key="16">
    <source>
        <dbReference type="PROSITE" id="PS51671"/>
    </source>
</evidence>
<keyword evidence="11" id="KW-0067">ATP-binding</keyword>
<evidence type="ECO:0000256" key="5">
    <source>
        <dbReference type="ARBA" id="ARBA00013059"/>
    </source>
</evidence>
<dbReference type="NCBIfam" id="NF005154">
    <property type="entry name" value="PRK06635.1-2"/>
    <property type="match status" value="1"/>
</dbReference>
<dbReference type="Pfam" id="PF22468">
    <property type="entry name" value="ACT_9"/>
    <property type="match status" value="1"/>
</dbReference>
<comment type="similarity">
    <text evidence="4 14">Belongs to the aspartokinase family.</text>
</comment>
<dbReference type="InterPro" id="IPR001341">
    <property type="entry name" value="Asp_kinase"/>
</dbReference>
<dbReference type="CDD" id="cd04261">
    <property type="entry name" value="AAK_AKii-LysC-BS"/>
    <property type="match status" value="1"/>
</dbReference>
<evidence type="ECO:0000256" key="8">
    <source>
        <dbReference type="ARBA" id="ARBA00022679"/>
    </source>
</evidence>
<dbReference type="NCBIfam" id="TIGR00657">
    <property type="entry name" value="asp_kinases"/>
    <property type="match status" value="1"/>
</dbReference>
<evidence type="ECO:0000256" key="1">
    <source>
        <dbReference type="ARBA" id="ARBA00004766"/>
    </source>
</evidence>
<dbReference type="InterPro" id="IPR045865">
    <property type="entry name" value="ACT-like_dom_sf"/>
</dbReference>
<dbReference type="PANTHER" id="PTHR21499:SF3">
    <property type="entry name" value="ASPARTOKINASE"/>
    <property type="match status" value="1"/>
</dbReference>
<dbReference type="CDD" id="cd04913">
    <property type="entry name" value="ACT_AKii-LysC-BS-like_1"/>
    <property type="match status" value="1"/>
</dbReference>
<keyword evidence="12" id="KW-0457">Lysine biosynthesis</keyword>
<keyword evidence="18" id="KW-1185">Reference proteome</keyword>
<feature type="domain" description="ACT" evidence="16">
    <location>
        <begin position="344"/>
        <end position="406"/>
    </location>
</feature>
<dbReference type="PANTHER" id="PTHR21499">
    <property type="entry name" value="ASPARTATE KINASE"/>
    <property type="match status" value="1"/>
</dbReference>
<evidence type="ECO:0000256" key="7">
    <source>
        <dbReference type="ARBA" id="ARBA00022605"/>
    </source>
</evidence>
<evidence type="ECO:0000256" key="11">
    <source>
        <dbReference type="ARBA" id="ARBA00022840"/>
    </source>
</evidence>
<dbReference type="SUPFAM" id="SSF53633">
    <property type="entry name" value="Carbamate kinase-like"/>
    <property type="match status" value="1"/>
</dbReference>
<dbReference type="Pfam" id="PF01842">
    <property type="entry name" value="ACT"/>
    <property type="match status" value="1"/>
</dbReference>
<comment type="catalytic activity">
    <reaction evidence="13 14">
        <text>L-aspartate + ATP = 4-phospho-L-aspartate + ADP</text>
        <dbReference type="Rhea" id="RHEA:23776"/>
        <dbReference type="ChEBI" id="CHEBI:29991"/>
        <dbReference type="ChEBI" id="CHEBI:30616"/>
        <dbReference type="ChEBI" id="CHEBI:57535"/>
        <dbReference type="ChEBI" id="CHEBI:456216"/>
        <dbReference type="EC" id="2.7.2.4"/>
    </reaction>
</comment>
<dbReference type="Gene3D" id="3.40.1160.10">
    <property type="entry name" value="Acetylglutamate kinase-like"/>
    <property type="match status" value="1"/>
</dbReference>
<dbReference type="InterPro" id="IPR002912">
    <property type="entry name" value="ACT_dom"/>
</dbReference>
<evidence type="ECO:0000313" key="17">
    <source>
        <dbReference type="EMBL" id="MBC9178166.1"/>
    </source>
</evidence>
<dbReference type="InterPro" id="IPR018042">
    <property type="entry name" value="Aspartate_kinase_CS"/>
</dbReference>
<protein>
    <recommendedName>
        <fullName evidence="6 14">Aspartokinase</fullName>
        <ecNumber evidence="5 14">2.7.2.4</ecNumber>
    </recommendedName>
</protein>
<comment type="pathway">
    <text evidence="1 15">Amino-acid biosynthesis; L-lysine biosynthesis via DAP pathway; (S)-tetrahydrodipicolinate from L-aspartate: step 1/4.</text>
</comment>
<evidence type="ECO:0000256" key="9">
    <source>
        <dbReference type="ARBA" id="ARBA00022741"/>
    </source>
</evidence>
<dbReference type="CDD" id="cd04923">
    <property type="entry name" value="ACT_AK-LysC-DapG-like_2"/>
    <property type="match status" value="1"/>
</dbReference>
<evidence type="ECO:0000256" key="10">
    <source>
        <dbReference type="ARBA" id="ARBA00022777"/>
    </source>
</evidence>
<reference evidence="17 18" key="1">
    <citation type="journal article" date="2009" name="Int. J. Syst. Evol. Microbiol.">
        <title>Transfer of Teichococcus ludipueritiae and Muricoccus roseus to the genus Roseomonas, as Roseomonas ludipueritiae comb. nov. and Roseomonas rosea comb. nov., respectively, and emended description of the genus Roseomonas.</title>
        <authorList>
            <person name="Sanchez-Porro C."/>
            <person name="Gallego V."/>
            <person name="Busse H.J."/>
            <person name="Kampfer P."/>
            <person name="Ventosa A."/>
        </authorList>
    </citation>
    <scope>NUCLEOTIDE SEQUENCE [LARGE SCALE GENOMIC DNA]</scope>
    <source>
        <strain evidence="17 18">DSM 14915</strain>
    </source>
</reference>
<dbReference type="InterPro" id="IPR054352">
    <property type="entry name" value="ACT_Aspartokinase"/>
</dbReference>
<evidence type="ECO:0000256" key="3">
    <source>
        <dbReference type="ARBA" id="ARBA00005139"/>
    </source>
</evidence>
<evidence type="ECO:0000256" key="6">
    <source>
        <dbReference type="ARBA" id="ARBA00016273"/>
    </source>
</evidence>